<evidence type="ECO:0000256" key="5">
    <source>
        <dbReference type="ARBA" id="ARBA00023163"/>
    </source>
</evidence>
<dbReference type="PRINTS" id="PR00044">
    <property type="entry name" value="LEUZIPPRMYC"/>
</dbReference>
<dbReference type="InterPro" id="IPR002418">
    <property type="entry name" value="Tscrpt_reg_Myc"/>
</dbReference>
<dbReference type="PANTHER" id="PTHR10328:SF3">
    <property type="entry name" value="PROTEIN MAX"/>
    <property type="match status" value="1"/>
</dbReference>
<dbReference type="GO" id="GO:0090575">
    <property type="term" value="C:RNA polymerase II transcription regulator complex"/>
    <property type="evidence" value="ECO:0007669"/>
    <property type="project" value="TreeGrafter"/>
</dbReference>
<proteinExistence type="inferred from homology"/>
<dbReference type="PROSITE" id="PS50888">
    <property type="entry name" value="BHLH"/>
    <property type="match status" value="1"/>
</dbReference>
<dbReference type="CDD" id="cd11406">
    <property type="entry name" value="bHLHzip_Max"/>
    <property type="match status" value="1"/>
</dbReference>
<evidence type="ECO:0000256" key="2">
    <source>
        <dbReference type="ARBA" id="ARBA00023015"/>
    </source>
</evidence>
<dbReference type="SMART" id="SM00353">
    <property type="entry name" value="HLH"/>
    <property type="match status" value="1"/>
</dbReference>
<dbReference type="KEGG" id="clec:106664099"/>
<accession>A0A8I6RMP6</accession>
<dbReference type="GO" id="GO:0003700">
    <property type="term" value="F:DNA-binding transcription factor activity"/>
    <property type="evidence" value="ECO:0007669"/>
    <property type="project" value="InterPro"/>
</dbReference>
<dbReference type="EnsemblMetazoa" id="XM_014389510.2">
    <property type="protein sequence ID" value="XP_014244996.1"/>
    <property type="gene ID" value="LOC106664099"/>
</dbReference>
<dbReference type="GeneID" id="106664099"/>
<evidence type="ECO:0000256" key="6">
    <source>
        <dbReference type="ARBA" id="ARBA00023242"/>
    </source>
</evidence>
<dbReference type="OrthoDB" id="8964853at2759"/>
<keyword evidence="5" id="KW-0804">Transcription</keyword>
<evidence type="ECO:0000259" key="8">
    <source>
        <dbReference type="PROSITE" id="PS50888"/>
    </source>
</evidence>
<evidence type="ECO:0000313" key="10">
    <source>
        <dbReference type="Proteomes" id="UP000494040"/>
    </source>
</evidence>
<dbReference type="Gene3D" id="4.10.280.10">
    <property type="entry name" value="Helix-loop-helix DNA-binding domain"/>
    <property type="match status" value="1"/>
</dbReference>
<reference evidence="9" key="1">
    <citation type="submission" date="2022-01" db="UniProtKB">
        <authorList>
            <consortium name="EnsemblMetazoa"/>
        </authorList>
    </citation>
    <scope>IDENTIFICATION</scope>
</reference>
<protein>
    <recommendedName>
        <fullName evidence="8">BHLH domain-containing protein</fullName>
    </recommendedName>
</protein>
<comment type="similarity">
    <text evidence="1">Belongs to the MAX family.</text>
</comment>
<keyword evidence="10" id="KW-1185">Reference proteome</keyword>
<dbReference type="GO" id="GO:0045944">
    <property type="term" value="P:positive regulation of transcription by RNA polymerase II"/>
    <property type="evidence" value="ECO:0007669"/>
    <property type="project" value="TreeGrafter"/>
</dbReference>
<feature type="region of interest" description="Disordered" evidence="7">
    <location>
        <begin position="108"/>
        <end position="139"/>
    </location>
</feature>
<organism evidence="9 10">
    <name type="scientific">Cimex lectularius</name>
    <name type="common">Bed bug</name>
    <name type="synonym">Acanthia lectularia</name>
    <dbReference type="NCBI Taxonomy" id="79782"/>
    <lineage>
        <taxon>Eukaryota</taxon>
        <taxon>Metazoa</taxon>
        <taxon>Ecdysozoa</taxon>
        <taxon>Arthropoda</taxon>
        <taxon>Hexapoda</taxon>
        <taxon>Insecta</taxon>
        <taxon>Pterygota</taxon>
        <taxon>Neoptera</taxon>
        <taxon>Paraneoptera</taxon>
        <taxon>Hemiptera</taxon>
        <taxon>Heteroptera</taxon>
        <taxon>Panheteroptera</taxon>
        <taxon>Cimicomorpha</taxon>
        <taxon>Cimicidae</taxon>
        <taxon>Cimex</taxon>
    </lineage>
</organism>
<dbReference type="InterPro" id="IPR011598">
    <property type="entry name" value="bHLH_dom"/>
</dbReference>
<dbReference type="Pfam" id="PF00010">
    <property type="entry name" value="HLH"/>
    <property type="match status" value="1"/>
</dbReference>
<evidence type="ECO:0000256" key="3">
    <source>
        <dbReference type="ARBA" id="ARBA00023125"/>
    </source>
</evidence>
<dbReference type="GO" id="GO:0046983">
    <property type="term" value="F:protein dimerization activity"/>
    <property type="evidence" value="ECO:0007669"/>
    <property type="project" value="InterPro"/>
</dbReference>
<dbReference type="OMA" id="NCRESPH"/>
<dbReference type="AlphaFoldDB" id="A0A8I6RMP6"/>
<dbReference type="RefSeq" id="XP_014244996.1">
    <property type="nucleotide sequence ID" value="XM_014389510.2"/>
</dbReference>
<evidence type="ECO:0000313" key="9">
    <source>
        <dbReference type="EnsemblMetazoa" id="XP_014244996.1"/>
    </source>
</evidence>
<dbReference type="PANTHER" id="PTHR10328">
    <property type="entry name" value="PROTEIN MAX MYC-ASSOCIATED FACTOR X"/>
    <property type="match status" value="1"/>
</dbReference>
<keyword evidence="4" id="KW-0010">Activator</keyword>
<name>A0A8I6RMP6_CIMLE</name>
<dbReference type="SUPFAM" id="SSF47459">
    <property type="entry name" value="HLH, helix-loop-helix DNA-binding domain"/>
    <property type="match status" value="1"/>
</dbReference>
<sequence length="154" mass="17488">MTNSEIYSCVTLDNENGNNVDMAERRAHHNALERKRRETIKETFTTLKDALPSLRGEKMASRALILRTAVEHIQTMHRRNTIHQQDIEDLRRENCLLANQIQSLEKTHNVPYLGDPVPLDSTSSESDSDPDCEGDNNKTKKLTVAGKTLIVHIL</sequence>
<evidence type="ECO:0000256" key="7">
    <source>
        <dbReference type="SAM" id="MobiDB-lite"/>
    </source>
</evidence>
<evidence type="ECO:0000256" key="4">
    <source>
        <dbReference type="ARBA" id="ARBA00023159"/>
    </source>
</evidence>
<dbReference type="GO" id="GO:0003677">
    <property type="term" value="F:DNA binding"/>
    <property type="evidence" value="ECO:0007669"/>
    <property type="project" value="UniProtKB-KW"/>
</dbReference>
<keyword evidence="2" id="KW-0805">Transcription regulation</keyword>
<evidence type="ECO:0000256" key="1">
    <source>
        <dbReference type="ARBA" id="ARBA00007628"/>
    </source>
</evidence>
<keyword evidence="6" id="KW-0539">Nucleus</keyword>
<feature type="domain" description="BHLH" evidence="8">
    <location>
        <begin position="24"/>
        <end position="76"/>
    </location>
</feature>
<dbReference type="InterPro" id="IPR036638">
    <property type="entry name" value="HLH_DNA-bd_sf"/>
</dbReference>
<dbReference type="Proteomes" id="UP000494040">
    <property type="component" value="Unassembled WGS sequence"/>
</dbReference>
<keyword evidence="3" id="KW-0238">DNA-binding</keyword>